<protein>
    <submittedName>
        <fullName evidence="1">Uncharacterized protein</fullName>
    </submittedName>
</protein>
<evidence type="ECO:0000313" key="1">
    <source>
        <dbReference type="EMBL" id="KXS09819.1"/>
    </source>
</evidence>
<keyword evidence="2" id="KW-1185">Reference proteome</keyword>
<sequence>MSGKAVSSGELLKVVRDITGTNVQSLEFRDFAEGSYWKYFDATYPRFIGLIQGRTNDLPVLPWEHIPNRAAKANVMQLAKASVTEGAKEANEHLAKLLNMRRDVMPAHVHNAGIIAGREFNVAIAYPAYHALPASITGTPGRNTTSLNALKQAPVPVLDYLLKLYDLYSADIAQESQEKTLEEVRLFSRTCGPNGSFDG</sequence>
<organism evidence="1 2">
    <name type="scientific">Gonapodya prolifera (strain JEL478)</name>
    <name type="common">Monoblepharis prolifera</name>
    <dbReference type="NCBI Taxonomy" id="1344416"/>
    <lineage>
        <taxon>Eukaryota</taxon>
        <taxon>Fungi</taxon>
        <taxon>Fungi incertae sedis</taxon>
        <taxon>Chytridiomycota</taxon>
        <taxon>Chytridiomycota incertae sedis</taxon>
        <taxon>Monoblepharidomycetes</taxon>
        <taxon>Monoblepharidales</taxon>
        <taxon>Gonapodyaceae</taxon>
        <taxon>Gonapodya</taxon>
    </lineage>
</organism>
<gene>
    <name evidence="1" type="ORF">M427DRAFT_489053</name>
</gene>
<accession>A0A138ZZ87</accession>
<proteinExistence type="predicted"/>
<evidence type="ECO:0000313" key="2">
    <source>
        <dbReference type="Proteomes" id="UP000070544"/>
    </source>
</evidence>
<name>A0A138ZZ87_GONPJ</name>
<dbReference type="AlphaFoldDB" id="A0A138ZZ87"/>
<dbReference type="Proteomes" id="UP000070544">
    <property type="component" value="Unassembled WGS sequence"/>
</dbReference>
<reference evidence="1 2" key="1">
    <citation type="journal article" date="2015" name="Genome Biol. Evol.">
        <title>Phylogenomic analyses indicate that early fungi evolved digesting cell walls of algal ancestors of land plants.</title>
        <authorList>
            <person name="Chang Y."/>
            <person name="Wang S."/>
            <person name="Sekimoto S."/>
            <person name="Aerts A.L."/>
            <person name="Choi C."/>
            <person name="Clum A."/>
            <person name="LaButti K.M."/>
            <person name="Lindquist E.A."/>
            <person name="Yee Ngan C."/>
            <person name="Ohm R.A."/>
            <person name="Salamov A.A."/>
            <person name="Grigoriev I.V."/>
            <person name="Spatafora J.W."/>
            <person name="Berbee M.L."/>
        </authorList>
    </citation>
    <scope>NUCLEOTIDE SEQUENCE [LARGE SCALE GENOMIC DNA]</scope>
    <source>
        <strain evidence="1 2">JEL478</strain>
    </source>
</reference>
<dbReference type="EMBL" id="KQ965849">
    <property type="protein sequence ID" value="KXS09819.1"/>
    <property type="molecule type" value="Genomic_DNA"/>
</dbReference>